<reference evidence="1 2" key="1">
    <citation type="submission" date="2016-10" db="EMBL/GenBank/DDBJ databases">
        <authorList>
            <person name="de Groot N.N."/>
        </authorList>
    </citation>
    <scope>NUCLEOTIDE SEQUENCE [LARGE SCALE GENOMIC DNA]</scope>
    <source>
        <strain evidence="1 2">DSM 19706</strain>
    </source>
</reference>
<keyword evidence="2" id="KW-1185">Reference proteome</keyword>
<sequence length="425" mass="48133">MHYLNKALSEETPTPEIITLGTKHNIAQALRHARMQTSPRSPTYHQLSAALAKQDVEEALLLAHRYAENRHDKDAQLWFEQAMRLAPQKAQIPYATWLYERGQYSDINAMLDATNTAHLPLLMRVNIRLGNVYFVEQHIEQLEDANIADELVEQINRYQVVTSLPKFVSQCENSVQPIATSLEDLTSLESKLATLRDSFVASQFCFDTPKYVPIDRLQCNRLPNAPIMCDEDIWLSYQGDIAAKLLLVMLPRGGANVHGGIMYIDRADTPNVIEHELMHWLGFVDEYPLRATHNFCTGAYVAKNVVVLDADASQSSRETLLAQLPWRIYIEEDTVLVSEQDGELVLGTPKNGQQKIGLYRAKTCDNSATQAYRPLPGRNIMTHLGEGLPPLYQRMISEEQSIKVNANFRDNGRSVKLFESVLNKQ</sequence>
<proteinExistence type="predicted"/>
<evidence type="ECO:0000313" key="1">
    <source>
        <dbReference type="EMBL" id="SES86293.1"/>
    </source>
</evidence>
<dbReference type="STRING" id="349064.SAMN05660429_00618"/>
<name>A0A1H9ZY28_THASX</name>
<dbReference type="Proteomes" id="UP000199308">
    <property type="component" value="Unassembled WGS sequence"/>
</dbReference>
<dbReference type="OrthoDB" id="6313889at2"/>
<dbReference type="EMBL" id="FOHK01000002">
    <property type="protein sequence ID" value="SES86293.1"/>
    <property type="molecule type" value="Genomic_DNA"/>
</dbReference>
<protein>
    <submittedName>
        <fullName evidence="1">Uncharacterized protein</fullName>
    </submittedName>
</protein>
<organism evidence="1 2">
    <name type="scientific">Thalassotalea agarivorans</name>
    <name type="common">Thalassomonas agarivorans</name>
    <dbReference type="NCBI Taxonomy" id="349064"/>
    <lineage>
        <taxon>Bacteria</taxon>
        <taxon>Pseudomonadati</taxon>
        <taxon>Pseudomonadota</taxon>
        <taxon>Gammaproteobacteria</taxon>
        <taxon>Alteromonadales</taxon>
        <taxon>Colwelliaceae</taxon>
        <taxon>Thalassotalea</taxon>
    </lineage>
</organism>
<accession>A0A1H9ZY28</accession>
<gene>
    <name evidence="1" type="ORF">SAMN05660429_00618</name>
</gene>
<evidence type="ECO:0000313" key="2">
    <source>
        <dbReference type="Proteomes" id="UP000199308"/>
    </source>
</evidence>
<dbReference type="AlphaFoldDB" id="A0A1H9ZY28"/>